<dbReference type="Proteomes" id="UP001524478">
    <property type="component" value="Unassembled WGS sequence"/>
</dbReference>
<dbReference type="InterPro" id="IPR029063">
    <property type="entry name" value="SAM-dependent_MTases_sf"/>
</dbReference>
<dbReference type="PANTHER" id="PTHR43542">
    <property type="entry name" value="METHYLTRANSFERASE"/>
    <property type="match status" value="1"/>
</dbReference>
<comment type="caution">
    <text evidence="3">The sequence shown here is derived from an EMBL/GenBank/DDBJ whole genome shotgun (WGS) entry which is preliminary data.</text>
</comment>
<dbReference type="Pfam" id="PF03602">
    <property type="entry name" value="Cons_hypoth95"/>
    <property type="match status" value="1"/>
</dbReference>
<dbReference type="Gene3D" id="3.40.50.150">
    <property type="entry name" value="Vaccinia Virus protein VP39"/>
    <property type="match status" value="1"/>
</dbReference>
<dbReference type="PANTHER" id="PTHR43542:SF1">
    <property type="entry name" value="METHYLTRANSFERASE"/>
    <property type="match status" value="1"/>
</dbReference>
<dbReference type="SUPFAM" id="SSF53335">
    <property type="entry name" value="S-adenosyl-L-methionine-dependent methyltransferases"/>
    <property type="match status" value="1"/>
</dbReference>
<dbReference type="InterPro" id="IPR004398">
    <property type="entry name" value="RNA_MeTrfase_RsmD"/>
</dbReference>
<name>A0ABT1S5T8_9FIRM</name>
<dbReference type="PIRSF" id="PIRSF004553">
    <property type="entry name" value="CHP00095"/>
    <property type="match status" value="1"/>
</dbReference>
<dbReference type="RefSeq" id="WP_256310254.1">
    <property type="nucleotide sequence ID" value="NZ_JANGAC010000001.1"/>
</dbReference>
<evidence type="ECO:0000313" key="3">
    <source>
        <dbReference type="EMBL" id="MCQ4921831.1"/>
    </source>
</evidence>
<dbReference type="EC" id="2.1.1.171" evidence="3"/>
<dbReference type="GO" id="GO:0052913">
    <property type="term" value="F:16S rRNA (guanine(966)-N(2))-methyltransferase activity"/>
    <property type="evidence" value="ECO:0007669"/>
    <property type="project" value="UniProtKB-EC"/>
</dbReference>
<dbReference type="NCBIfam" id="TIGR00095">
    <property type="entry name" value="16S rRNA (guanine(966)-N(2))-methyltransferase RsmD"/>
    <property type="match status" value="1"/>
</dbReference>
<evidence type="ECO:0000256" key="1">
    <source>
        <dbReference type="ARBA" id="ARBA00022603"/>
    </source>
</evidence>
<accession>A0ABT1S5T8</accession>
<keyword evidence="2 3" id="KW-0808">Transferase</keyword>
<dbReference type="EMBL" id="JANGAC010000001">
    <property type="protein sequence ID" value="MCQ4921831.1"/>
    <property type="molecule type" value="Genomic_DNA"/>
</dbReference>
<protein>
    <submittedName>
        <fullName evidence="3">16S rRNA (Guanine(966)-N(2))-methyltransferase RsmD</fullName>
        <ecNumber evidence="3">2.1.1.171</ecNumber>
    </submittedName>
</protein>
<evidence type="ECO:0000256" key="2">
    <source>
        <dbReference type="ARBA" id="ARBA00022679"/>
    </source>
</evidence>
<gene>
    <name evidence="3" type="primary">rsmD</name>
    <name evidence="3" type="ORF">NE686_01920</name>
</gene>
<reference evidence="3 4" key="1">
    <citation type="submission" date="2022-06" db="EMBL/GenBank/DDBJ databases">
        <title>Isolation of gut microbiota from human fecal samples.</title>
        <authorList>
            <person name="Pamer E.G."/>
            <person name="Barat B."/>
            <person name="Waligurski E."/>
            <person name="Medina S."/>
            <person name="Paddock L."/>
            <person name="Mostad J."/>
        </authorList>
    </citation>
    <scope>NUCLEOTIDE SEQUENCE [LARGE SCALE GENOMIC DNA]</scope>
    <source>
        <strain evidence="3 4">DFI.7.95</strain>
    </source>
</reference>
<proteinExistence type="predicted"/>
<organism evidence="3 4">
    <name type="scientific">Tissierella carlieri</name>
    <dbReference type="NCBI Taxonomy" id="689904"/>
    <lineage>
        <taxon>Bacteria</taxon>
        <taxon>Bacillati</taxon>
        <taxon>Bacillota</taxon>
        <taxon>Tissierellia</taxon>
        <taxon>Tissierellales</taxon>
        <taxon>Tissierellaceae</taxon>
        <taxon>Tissierella</taxon>
    </lineage>
</organism>
<keyword evidence="4" id="KW-1185">Reference proteome</keyword>
<sequence>MRVISGLRKGHKLKVPKGMSVRPTEDRTKESLFNILGHIDEDSVVLDAFGGSGSIGIEFLSRGAKTCYFVDNSIESINIINENLEHTKFLSQSIVIKSDILSTVKKFGIKRLVFNYIYLDPPFRQNGLIEKLLEVINRENILANDGIIIIEHEKELDLEDNLSGFLKSDFRRYGSKSLSFYKRMD</sequence>
<dbReference type="CDD" id="cd02440">
    <property type="entry name" value="AdoMet_MTases"/>
    <property type="match status" value="1"/>
</dbReference>
<evidence type="ECO:0000313" key="4">
    <source>
        <dbReference type="Proteomes" id="UP001524478"/>
    </source>
</evidence>
<keyword evidence="1 3" id="KW-0489">Methyltransferase</keyword>